<organism evidence="2 3">
    <name type="scientific">Ethanoligenens harbinense (strain DSM 18485 / JCM 12961 / CGMCC 1.5033 / YUAN-3)</name>
    <dbReference type="NCBI Taxonomy" id="663278"/>
    <lineage>
        <taxon>Bacteria</taxon>
        <taxon>Bacillati</taxon>
        <taxon>Bacillota</taxon>
        <taxon>Clostridia</taxon>
        <taxon>Eubacteriales</taxon>
        <taxon>Oscillospiraceae</taxon>
        <taxon>Ethanoligenens</taxon>
    </lineage>
</organism>
<evidence type="ECO:0000313" key="2">
    <source>
        <dbReference type="EMBL" id="ADU27078.1"/>
    </source>
</evidence>
<dbReference type="eggNOG" id="COG0463">
    <property type="taxonomic scope" value="Bacteria"/>
</dbReference>
<reference evidence="2 3" key="1">
    <citation type="submission" date="2010-12" db="EMBL/GenBank/DDBJ databases">
        <title>Complete sequence of Ethanoligenens harbinense YUAN-3.</title>
        <authorList>
            <person name="Lucas S."/>
            <person name="Copeland A."/>
            <person name="Lapidus A."/>
            <person name="Cheng J.-F."/>
            <person name="Bruce D."/>
            <person name="Goodwin L."/>
            <person name="Pitluck S."/>
            <person name="Chertkov O."/>
            <person name="Misra M."/>
            <person name="Detter J.C."/>
            <person name="Han C."/>
            <person name="Tapia R."/>
            <person name="Land M."/>
            <person name="Hauser L."/>
            <person name="Jeffries C."/>
            <person name="Kyrpides N."/>
            <person name="Ivanova N."/>
            <person name="Mikhailova N."/>
            <person name="Wang A."/>
            <person name="Mouttaki H."/>
            <person name="He Z."/>
            <person name="Zhou J."/>
            <person name="Hemme C.L."/>
            <person name="Woyke T."/>
        </authorList>
    </citation>
    <scope>NUCLEOTIDE SEQUENCE [LARGE SCALE GENOMIC DNA]</scope>
    <source>
        <strain evidence="3">DSM 18485 / JCM 12961 / CGMCC 1.5033 / YUAN-3</strain>
    </source>
</reference>
<dbReference type="AlphaFoldDB" id="E6U859"/>
<dbReference type="GO" id="GO:0016758">
    <property type="term" value="F:hexosyltransferase activity"/>
    <property type="evidence" value="ECO:0007669"/>
    <property type="project" value="UniProtKB-ARBA"/>
</dbReference>
<dbReference type="RefSeq" id="WP_013485433.1">
    <property type="nucleotide sequence ID" value="NC_014828.1"/>
</dbReference>
<dbReference type="Proteomes" id="UP000001551">
    <property type="component" value="Chromosome"/>
</dbReference>
<dbReference type="Pfam" id="PF00535">
    <property type="entry name" value="Glycos_transf_2"/>
    <property type="match status" value="1"/>
</dbReference>
<dbReference type="KEGG" id="eha:Ethha_1542"/>
<dbReference type="PANTHER" id="PTHR22916:SF3">
    <property type="entry name" value="UDP-GLCNAC:BETAGAL BETA-1,3-N-ACETYLGLUCOSAMINYLTRANSFERASE-LIKE PROTEIN 1"/>
    <property type="match status" value="1"/>
</dbReference>
<evidence type="ECO:0000313" key="3">
    <source>
        <dbReference type="Proteomes" id="UP000001551"/>
    </source>
</evidence>
<dbReference type="STRING" id="663278.Ethha_1542"/>
<accession>E6U859</accession>
<dbReference type="EMBL" id="CP002400">
    <property type="protein sequence ID" value="ADU27078.1"/>
    <property type="molecule type" value="Genomic_DNA"/>
</dbReference>
<keyword evidence="3" id="KW-1185">Reference proteome</keyword>
<dbReference type="InterPro" id="IPR029044">
    <property type="entry name" value="Nucleotide-diphossugar_trans"/>
</dbReference>
<keyword evidence="2" id="KW-0808">Transferase</keyword>
<gene>
    <name evidence="2" type="ordered locus">Ethha_1542</name>
</gene>
<dbReference type="SUPFAM" id="SSF53448">
    <property type="entry name" value="Nucleotide-diphospho-sugar transferases"/>
    <property type="match status" value="1"/>
</dbReference>
<name>E6U859_ETHHY</name>
<feature type="domain" description="Glycosyltransferase 2-like" evidence="1">
    <location>
        <begin position="5"/>
        <end position="136"/>
    </location>
</feature>
<dbReference type="Gene3D" id="3.90.550.10">
    <property type="entry name" value="Spore Coat Polysaccharide Biosynthesis Protein SpsA, Chain A"/>
    <property type="match status" value="1"/>
</dbReference>
<dbReference type="HOGENOM" id="CLU_025996_1_0_9"/>
<proteinExistence type="predicted"/>
<dbReference type="InterPro" id="IPR001173">
    <property type="entry name" value="Glyco_trans_2-like"/>
</dbReference>
<dbReference type="PANTHER" id="PTHR22916">
    <property type="entry name" value="GLYCOSYLTRANSFERASE"/>
    <property type="match status" value="1"/>
</dbReference>
<protein>
    <submittedName>
        <fullName evidence="2">Glycosyl transferase family 2</fullName>
    </submittedName>
</protein>
<evidence type="ECO:0000259" key="1">
    <source>
        <dbReference type="Pfam" id="PF00535"/>
    </source>
</evidence>
<sequence length="346" mass="39292">MKLLSIAVPSYNVEQTLGNTLCSLCLPSLLPLLDIIVVDDGSTDGTAALANTFAARYPDSVRVITQQNKGHGGAVNTGITAAVGRYFKVVDGDDTLAADGFARLLDCLHVTQADLVLAHYEKVPANDPAHPEPMRFEGVEFGRVYTFADLPVENGMYFGIHSITIRTEILRQHDIRLQEHTFYVDVEYGLLPVPYVHTVAFLDAVVYRYAVGRASQSIAVDSFVRRYGDHERVVKRMVAFVRDKPLDAVRRAYAYSVLRKLCFTQYMIAAFYDPDLKRGGWRARRFDAWLQKNDAALYAMMGENAYLRLLRRTRFLFLRTAFTKALLNKAYRLMKSSFRKKRKFTY</sequence>